<keyword evidence="1" id="KW-0560">Oxidoreductase</keyword>
<comment type="caution">
    <text evidence="3">The sequence shown here is derived from an EMBL/GenBank/DDBJ whole genome shotgun (WGS) entry which is preliminary data.</text>
</comment>
<dbReference type="SUPFAM" id="SSF53720">
    <property type="entry name" value="ALDH-like"/>
    <property type="match status" value="1"/>
</dbReference>
<dbReference type="AlphaFoldDB" id="A0A158FVV2"/>
<organism evidence="3 4">
    <name type="scientific">Caballeronia choica</name>
    <dbReference type="NCBI Taxonomy" id="326476"/>
    <lineage>
        <taxon>Bacteria</taxon>
        <taxon>Pseudomonadati</taxon>
        <taxon>Pseudomonadota</taxon>
        <taxon>Betaproteobacteria</taxon>
        <taxon>Burkholderiales</taxon>
        <taxon>Burkholderiaceae</taxon>
        <taxon>Caballeronia</taxon>
    </lineage>
</organism>
<dbReference type="Gene3D" id="3.40.605.10">
    <property type="entry name" value="Aldehyde Dehydrogenase, Chain A, domain 1"/>
    <property type="match status" value="1"/>
</dbReference>
<accession>A0A158FVV2</accession>
<sequence>MHNYVTRKPLGVVGVISPWNLPLLLFTWQVAPALAMGNCGVAKASEETLTSATLLAEVMRDTSSIERSQCAPLPASLATASITSAKRMVRCPCKRP</sequence>
<name>A0A158FVV2_9BURK</name>
<feature type="domain" description="Aldehyde dehydrogenase" evidence="2">
    <location>
        <begin position="2"/>
        <end position="61"/>
    </location>
</feature>
<reference evidence="3" key="1">
    <citation type="submission" date="2016-01" db="EMBL/GenBank/DDBJ databases">
        <authorList>
            <person name="Peeters C."/>
        </authorList>
    </citation>
    <scope>NUCLEOTIDE SEQUENCE [LARGE SCALE GENOMIC DNA]</scope>
    <source>
        <strain evidence="3">LMG 22940</strain>
    </source>
</reference>
<dbReference type="InterPro" id="IPR016161">
    <property type="entry name" value="Ald_DH/histidinol_DH"/>
</dbReference>
<dbReference type="Proteomes" id="UP000054770">
    <property type="component" value="Unassembled WGS sequence"/>
</dbReference>
<dbReference type="PANTHER" id="PTHR11699">
    <property type="entry name" value="ALDEHYDE DEHYDROGENASE-RELATED"/>
    <property type="match status" value="1"/>
</dbReference>
<proteinExistence type="predicted"/>
<protein>
    <submittedName>
        <fullName evidence="3">2-hydroxymuconic semialdehyde dehydrogenase</fullName>
    </submittedName>
</protein>
<dbReference type="InterPro" id="IPR016162">
    <property type="entry name" value="Ald_DH_N"/>
</dbReference>
<evidence type="ECO:0000259" key="2">
    <source>
        <dbReference type="Pfam" id="PF00171"/>
    </source>
</evidence>
<evidence type="ECO:0000256" key="1">
    <source>
        <dbReference type="ARBA" id="ARBA00023002"/>
    </source>
</evidence>
<dbReference type="Pfam" id="PF00171">
    <property type="entry name" value="Aldedh"/>
    <property type="match status" value="1"/>
</dbReference>
<dbReference type="GO" id="GO:0016491">
    <property type="term" value="F:oxidoreductase activity"/>
    <property type="evidence" value="ECO:0007669"/>
    <property type="project" value="UniProtKB-KW"/>
</dbReference>
<evidence type="ECO:0000313" key="4">
    <source>
        <dbReference type="Proteomes" id="UP000054770"/>
    </source>
</evidence>
<dbReference type="InterPro" id="IPR015590">
    <property type="entry name" value="Aldehyde_DH_dom"/>
</dbReference>
<evidence type="ECO:0000313" key="3">
    <source>
        <dbReference type="EMBL" id="SAL23955.1"/>
    </source>
</evidence>
<dbReference type="EMBL" id="FCON02000007">
    <property type="protein sequence ID" value="SAL23955.1"/>
    <property type="molecule type" value="Genomic_DNA"/>
</dbReference>
<gene>
    <name evidence="3" type="ORF">AWB68_01024</name>
</gene>
<keyword evidence="4" id="KW-1185">Reference proteome</keyword>